<dbReference type="PANTHER" id="PTHR45668">
    <property type="entry name" value="SERINE/THREONINE-PROTEIN PHOSPHATASE 5-RELATED"/>
    <property type="match status" value="1"/>
</dbReference>
<keyword evidence="4" id="KW-0802">TPR repeat</keyword>
<dbReference type="GO" id="GO:0004672">
    <property type="term" value="F:protein kinase activity"/>
    <property type="evidence" value="ECO:0007669"/>
    <property type="project" value="InterPro"/>
</dbReference>
<dbReference type="SMART" id="SM00156">
    <property type="entry name" value="PP2Ac"/>
    <property type="match status" value="1"/>
</dbReference>
<dbReference type="GO" id="GO:0005524">
    <property type="term" value="F:ATP binding"/>
    <property type="evidence" value="ECO:0007669"/>
    <property type="project" value="UniProtKB-UniRule"/>
</dbReference>
<dbReference type="Gene3D" id="3.60.21.10">
    <property type="match status" value="1"/>
</dbReference>
<dbReference type="PROSITE" id="PS50011">
    <property type="entry name" value="PROTEIN_KINASE_DOM"/>
    <property type="match status" value="1"/>
</dbReference>
<accession>A0A1I8HQD6</accession>
<dbReference type="SUPFAM" id="SSF56112">
    <property type="entry name" value="Protein kinase-like (PK-like)"/>
    <property type="match status" value="1"/>
</dbReference>
<dbReference type="CDD" id="cd07417">
    <property type="entry name" value="MPP_PP5_C"/>
    <property type="match status" value="1"/>
</dbReference>
<comment type="cofactor">
    <cofactor evidence="1">
        <name>Mn(2+)</name>
        <dbReference type="ChEBI" id="CHEBI:29035"/>
    </cofactor>
</comment>
<dbReference type="SMART" id="SM00220">
    <property type="entry name" value="S_TKc"/>
    <property type="match status" value="1"/>
</dbReference>
<keyword evidence="9" id="KW-1185">Reference proteome</keyword>
<evidence type="ECO:0000256" key="2">
    <source>
        <dbReference type="ARBA" id="ARBA00022723"/>
    </source>
</evidence>
<feature type="domain" description="Protein kinase" evidence="8">
    <location>
        <begin position="307"/>
        <end position="561"/>
    </location>
</feature>
<evidence type="ECO:0000313" key="10">
    <source>
        <dbReference type="WBParaSite" id="maker-uti_cns_0007340-snap-gene-0.1-mRNA-1"/>
    </source>
</evidence>
<dbReference type="InterPro" id="IPR004843">
    <property type="entry name" value="Calcineurin-like_PHP"/>
</dbReference>
<feature type="binding site" evidence="7">
    <location>
        <position position="336"/>
    </location>
    <ligand>
        <name>ATP</name>
        <dbReference type="ChEBI" id="CHEBI:30616"/>
    </ligand>
</feature>
<dbReference type="AlphaFoldDB" id="A0A1I8HQD6"/>
<proteinExistence type="predicted"/>
<evidence type="ECO:0000256" key="4">
    <source>
        <dbReference type="ARBA" id="ARBA00022803"/>
    </source>
</evidence>
<dbReference type="InterPro" id="IPR041753">
    <property type="entry name" value="PP5_C"/>
</dbReference>
<dbReference type="InterPro" id="IPR006186">
    <property type="entry name" value="Ser/Thr-sp_prot-phosphatase"/>
</dbReference>
<dbReference type="InterPro" id="IPR008271">
    <property type="entry name" value="Ser/Thr_kinase_AS"/>
</dbReference>
<dbReference type="Gene3D" id="1.10.510.10">
    <property type="entry name" value="Transferase(Phosphotransferase) domain 1"/>
    <property type="match status" value="1"/>
</dbReference>
<dbReference type="InterPro" id="IPR017441">
    <property type="entry name" value="Protein_kinase_ATP_BS"/>
</dbReference>
<dbReference type="PROSITE" id="PS00108">
    <property type="entry name" value="PROTEIN_KINASE_ST"/>
    <property type="match status" value="1"/>
</dbReference>
<evidence type="ECO:0000259" key="8">
    <source>
        <dbReference type="PROSITE" id="PS50011"/>
    </source>
</evidence>
<sequence length="750" mass="82390">ALLSAEATLVDVAVPEGTKFTICGDVHGQFFDLLNIFELNGLPSETNPYLFNGDFVDRGSFSVECIFTLFSLKLLYPKSFFLARGNHESEYMNKIYGFEGEVKAKYADKMVQLFREVFNLLPLAHLIDGRILVMHGGLFSSDDVTLEDIHRPQHGYPGLGPMSELLWSDPQDLPGRAPSKRGVAVQFGPDVTERFCKNNGLDYIVRSHEVKEKGYEVAHSGRCITVFSAPNYCDTMGNKGAYITLTGGKDLSPKFTSFDCVPHPTVRPMAYSSSLMQLKPNTASAMSLSASSSQSSSPYTGHFAENFFWGNTLGEGGNSIVKLVYNPQTEQRMACKIFDSKDSMSGPGFETQRQDRLRQVRKEYMMLKLVESSPHENVCKFLGVRQAGDTYFMFFELLTGGELFNHIVPDVGIPASLAKMYFVQICRAIAHLQTLGIAHRDIKCENCLLTGDFADFEVRTLVGVAGTEPYMCPEMHVTDRPYRAEPVDYCRVVLIAMLTGEMPWDRAHSSEPHFVAWVQGNNNQMPFDRLTAEQLTFLRKLLCLRPSKRLYGDSVLQHPWIRSRDLPEPTRARGVTPQISSSQAAPVSLNLDGDSNSGPPALLSPGVFVAPIESAEDEAAVAAAAAAAKNPPQMTGGFTQPARLAAIPLGTATQAAAAAAAAAPITASQLDSAEMQPIGLHRMALRLTRFFTSTDAAATQEELLKALGMVSELRVTQQDRGAIHVTTTLPGTYPVSFKICLYLVRNSNIL</sequence>
<dbReference type="InterPro" id="IPR051134">
    <property type="entry name" value="PPP_phosphatase"/>
</dbReference>
<dbReference type="PROSITE" id="PS00107">
    <property type="entry name" value="PROTEIN_KINASE_ATP"/>
    <property type="match status" value="1"/>
</dbReference>
<dbReference type="SUPFAM" id="SSF56300">
    <property type="entry name" value="Metallo-dependent phosphatases"/>
    <property type="match status" value="1"/>
</dbReference>
<name>A0A1I8HQD6_9PLAT</name>
<reference evidence="10" key="1">
    <citation type="submission" date="2016-11" db="UniProtKB">
        <authorList>
            <consortium name="WormBaseParasite"/>
        </authorList>
    </citation>
    <scope>IDENTIFICATION</scope>
</reference>
<dbReference type="Pfam" id="PF00149">
    <property type="entry name" value="Metallophos"/>
    <property type="match status" value="1"/>
</dbReference>
<dbReference type="InterPro" id="IPR029052">
    <property type="entry name" value="Metallo-depent_PP-like"/>
</dbReference>
<organism evidence="9 10">
    <name type="scientific">Macrostomum lignano</name>
    <dbReference type="NCBI Taxonomy" id="282301"/>
    <lineage>
        <taxon>Eukaryota</taxon>
        <taxon>Metazoa</taxon>
        <taxon>Spiralia</taxon>
        <taxon>Lophotrochozoa</taxon>
        <taxon>Platyhelminthes</taxon>
        <taxon>Rhabditophora</taxon>
        <taxon>Macrostomorpha</taxon>
        <taxon>Macrostomida</taxon>
        <taxon>Macrostomidae</taxon>
        <taxon>Macrostomum</taxon>
    </lineage>
</organism>
<evidence type="ECO:0000313" key="9">
    <source>
        <dbReference type="Proteomes" id="UP000095280"/>
    </source>
</evidence>
<evidence type="ECO:0000256" key="5">
    <source>
        <dbReference type="ARBA" id="ARBA00022840"/>
    </source>
</evidence>
<keyword evidence="6" id="KW-0464">Manganese</keyword>
<evidence type="ECO:0000256" key="3">
    <source>
        <dbReference type="ARBA" id="ARBA00022741"/>
    </source>
</evidence>
<evidence type="ECO:0000256" key="1">
    <source>
        <dbReference type="ARBA" id="ARBA00001936"/>
    </source>
</evidence>
<keyword evidence="5 7" id="KW-0067">ATP-binding</keyword>
<dbReference type="PRINTS" id="PR00114">
    <property type="entry name" value="STPHPHTASE"/>
</dbReference>
<dbReference type="InterPro" id="IPR011009">
    <property type="entry name" value="Kinase-like_dom_sf"/>
</dbReference>
<keyword evidence="3 7" id="KW-0547">Nucleotide-binding</keyword>
<protein>
    <submittedName>
        <fullName evidence="10">Protein kinase domain-containing protein</fullName>
    </submittedName>
</protein>
<dbReference type="InterPro" id="IPR000719">
    <property type="entry name" value="Prot_kinase_dom"/>
</dbReference>
<evidence type="ECO:0000256" key="6">
    <source>
        <dbReference type="ARBA" id="ARBA00023211"/>
    </source>
</evidence>
<dbReference type="PANTHER" id="PTHR45668:SF5">
    <property type="entry name" value="SERINE_THREONINE-PROTEIN PHOSPHATASE 5"/>
    <property type="match status" value="1"/>
</dbReference>
<dbReference type="GO" id="GO:0016787">
    <property type="term" value="F:hydrolase activity"/>
    <property type="evidence" value="ECO:0007669"/>
    <property type="project" value="InterPro"/>
</dbReference>
<dbReference type="Pfam" id="PF00069">
    <property type="entry name" value="Pkinase"/>
    <property type="match status" value="1"/>
</dbReference>
<dbReference type="WBParaSite" id="maker-uti_cns_0007340-snap-gene-0.1-mRNA-1">
    <property type="protein sequence ID" value="maker-uti_cns_0007340-snap-gene-0.1-mRNA-1"/>
    <property type="gene ID" value="maker-uti_cns_0007340-snap-gene-0.1"/>
</dbReference>
<keyword evidence="2" id="KW-0479">Metal-binding</keyword>
<dbReference type="GO" id="GO:0046872">
    <property type="term" value="F:metal ion binding"/>
    <property type="evidence" value="ECO:0007669"/>
    <property type="project" value="UniProtKB-KW"/>
</dbReference>
<dbReference type="Proteomes" id="UP000095280">
    <property type="component" value="Unplaced"/>
</dbReference>
<evidence type="ECO:0000256" key="7">
    <source>
        <dbReference type="PROSITE-ProRule" id="PRU10141"/>
    </source>
</evidence>